<evidence type="ECO:0000313" key="4">
    <source>
        <dbReference type="Proteomes" id="UP001575652"/>
    </source>
</evidence>
<dbReference type="Gene3D" id="3.30.1180.10">
    <property type="match status" value="1"/>
</dbReference>
<evidence type="ECO:0000256" key="2">
    <source>
        <dbReference type="SAM" id="MobiDB-lite"/>
    </source>
</evidence>
<dbReference type="PROSITE" id="PS51482">
    <property type="entry name" value="DEGV"/>
    <property type="match status" value="1"/>
</dbReference>
<dbReference type="RefSeq" id="WP_373971500.1">
    <property type="nucleotide sequence ID" value="NZ_JBHDLJ010000004.1"/>
</dbReference>
<dbReference type="InterPro" id="IPR003797">
    <property type="entry name" value="DegV"/>
</dbReference>
<reference evidence="3 4" key="1">
    <citation type="submission" date="2024-09" db="EMBL/GenBank/DDBJ databases">
        <authorList>
            <person name="Salinas-Garcia M.A."/>
            <person name="Prieme A."/>
        </authorList>
    </citation>
    <scope>NUCLEOTIDE SEQUENCE [LARGE SCALE GENOMIC DNA]</scope>
    <source>
        <strain evidence="3 4">DSM 21081</strain>
    </source>
</reference>
<feature type="region of interest" description="Disordered" evidence="2">
    <location>
        <begin position="1"/>
        <end position="40"/>
    </location>
</feature>
<sequence length="345" mass="34858">MEPQQAAGKPARQDRAPGWLDRLRSRGRDAQQAGARPAPGRVAVVTDSAAAVPAAWAAAHAATLAIVPMPVMIDGQMYTEGLDDVETELALALALGKPVQTSRPAPGLVLRTYRRLAEAGFEEIVSLHLSAKLSGTVDAARWAAEEAPVPVTVVDSATVGLAQGFAVMDAVAAAEAGLSASAVAEAAARAGDNTIGFVVPSLEQLRKGGRINAAASMFGTLLAVKPLLAVADGQIVVREKVRTLPRALVRLVALSRERAADLPGGARVAVQYFGNDEQARELVHELAGSAAEPVLCEPLPAVLAAHTGAGVLAVVVAGLPGPASGGPAPAVPGASDGQGSATPAA</sequence>
<evidence type="ECO:0000256" key="1">
    <source>
        <dbReference type="ARBA" id="ARBA00023121"/>
    </source>
</evidence>
<name>A0ABV4ULT2_9MICC</name>
<dbReference type="PANTHER" id="PTHR33434:SF2">
    <property type="entry name" value="FATTY ACID-BINDING PROTEIN TM_1468"/>
    <property type="match status" value="1"/>
</dbReference>
<dbReference type="NCBIfam" id="TIGR00762">
    <property type="entry name" value="DegV"/>
    <property type="match status" value="1"/>
</dbReference>
<keyword evidence="4" id="KW-1185">Reference proteome</keyword>
<feature type="compositionally biased region" description="Basic and acidic residues" evidence="2">
    <location>
        <begin position="11"/>
        <end position="29"/>
    </location>
</feature>
<accession>A0ABV4ULT2</accession>
<dbReference type="SUPFAM" id="SSF82549">
    <property type="entry name" value="DAK1/DegV-like"/>
    <property type="match status" value="1"/>
</dbReference>
<protein>
    <submittedName>
        <fullName evidence="3">DegV family protein</fullName>
    </submittedName>
</protein>
<dbReference type="InterPro" id="IPR050270">
    <property type="entry name" value="DegV_domain_contain"/>
</dbReference>
<dbReference type="Gene3D" id="3.40.50.10170">
    <property type="match status" value="1"/>
</dbReference>
<feature type="compositionally biased region" description="Low complexity" evidence="2">
    <location>
        <begin position="325"/>
        <end position="334"/>
    </location>
</feature>
<evidence type="ECO:0000313" key="3">
    <source>
        <dbReference type="EMBL" id="MFB0834332.1"/>
    </source>
</evidence>
<organism evidence="3 4">
    <name type="scientific">Arthrobacter halodurans</name>
    <dbReference type="NCBI Taxonomy" id="516699"/>
    <lineage>
        <taxon>Bacteria</taxon>
        <taxon>Bacillati</taxon>
        <taxon>Actinomycetota</taxon>
        <taxon>Actinomycetes</taxon>
        <taxon>Micrococcales</taxon>
        <taxon>Micrococcaceae</taxon>
        <taxon>Arthrobacter</taxon>
    </lineage>
</organism>
<keyword evidence="1" id="KW-0446">Lipid-binding</keyword>
<feature type="region of interest" description="Disordered" evidence="2">
    <location>
        <begin position="325"/>
        <end position="345"/>
    </location>
</feature>
<comment type="caution">
    <text evidence="3">The sequence shown here is derived from an EMBL/GenBank/DDBJ whole genome shotgun (WGS) entry which is preliminary data.</text>
</comment>
<dbReference type="Pfam" id="PF02645">
    <property type="entry name" value="DegV"/>
    <property type="match status" value="1"/>
</dbReference>
<dbReference type="EMBL" id="JBHDLJ010000004">
    <property type="protein sequence ID" value="MFB0834332.1"/>
    <property type="molecule type" value="Genomic_DNA"/>
</dbReference>
<dbReference type="InterPro" id="IPR043168">
    <property type="entry name" value="DegV_C"/>
</dbReference>
<gene>
    <name evidence="3" type="ORF">ACETWP_07015</name>
</gene>
<dbReference type="PANTHER" id="PTHR33434">
    <property type="entry name" value="DEGV DOMAIN-CONTAINING PROTEIN DR_1986-RELATED"/>
    <property type="match status" value="1"/>
</dbReference>
<proteinExistence type="predicted"/>
<dbReference type="Proteomes" id="UP001575652">
    <property type="component" value="Unassembled WGS sequence"/>
</dbReference>